<dbReference type="GO" id="GO:0030134">
    <property type="term" value="C:COPII-coated ER to Golgi transport vesicle"/>
    <property type="evidence" value="ECO:0007669"/>
    <property type="project" value="TreeGrafter"/>
</dbReference>
<dbReference type="GO" id="GO:0000139">
    <property type="term" value="C:Golgi membrane"/>
    <property type="evidence" value="ECO:0007669"/>
    <property type="project" value="UniProtKB-SubCell"/>
</dbReference>
<feature type="transmembrane region" description="Helical" evidence="9">
    <location>
        <begin position="288"/>
        <end position="310"/>
    </location>
</feature>
<feature type="transmembrane region" description="Helical" evidence="9">
    <location>
        <begin position="253"/>
        <end position="276"/>
    </location>
</feature>
<evidence type="ECO:0000256" key="6">
    <source>
        <dbReference type="ARBA" id="ARBA00022989"/>
    </source>
</evidence>
<evidence type="ECO:0000256" key="8">
    <source>
        <dbReference type="ARBA" id="ARBA00023136"/>
    </source>
</evidence>
<evidence type="ECO:0000256" key="4">
    <source>
        <dbReference type="ARBA" id="ARBA00022824"/>
    </source>
</evidence>
<dbReference type="AlphaFoldDB" id="A0AAV9IJU5"/>
<comment type="caution">
    <text evidence="11">The sequence shown here is derived from an EMBL/GenBank/DDBJ whole genome shotgun (WGS) entry which is preliminary data.</text>
</comment>
<comment type="subcellular location">
    <subcellularLocation>
        <location evidence="9">Endoplasmic reticulum membrane</location>
        <topology evidence="9">Multi-pass membrane protein</topology>
    </subcellularLocation>
    <subcellularLocation>
        <location evidence="9">Golgi apparatus membrane</location>
        <topology evidence="9">Multi-pass membrane protein</topology>
    </subcellularLocation>
</comment>
<feature type="transmembrane region" description="Helical" evidence="9">
    <location>
        <begin position="221"/>
        <end position="241"/>
    </location>
</feature>
<organism evidence="11 12">
    <name type="scientific">Galdieria yellowstonensis</name>
    <dbReference type="NCBI Taxonomy" id="3028027"/>
    <lineage>
        <taxon>Eukaryota</taxon>
        <taxon>Rhodophyta</taxon>
        <taxon>Bangiophyceae</taxon>
        <taxon>Galdieriales</taxon>
        <taxon>Galdieriaceae</taxon>
        <taxon>Galdieria</taxon>
    </lineage>
</organism>
<evidence type="ECO:0000256" key="7">
    <source>
        <dbReference type="ARBA" id="ARBA00023034"/>
    </source>
</evidence>
<evidence type="ECO:0000256" key="5">
    <source>
        <dbReference type="ARBA" id="ARBA00022927"/>
    </source>
</evidence>
<feature type="compositionally biased region" description="Pro residues" evidence="10">
    <location>
        <begin position="15"/>
        <end position="25"/>
    </location>
</feature>
<keyword evidence="3 9" id="KW-0812">Transmembrane</keyword>
<sequence length="386" mass="43394">MQPNNNNNNNGNSQPLPPFYFPPPVKNNRQQRDNVESVFNSAEYTETLQVNNNNNNDFLVSPPHAPQLSATPRMVNQEVSSFIPSSAMPTQQGYPMSENEGWFTNNATNDHTTATFDTLVNQQQAIGATFARLGVQYGSHLLQAGGVGKQEVQEVTRWLRLLKYYFLVDNHYVLHKLVIILAPWLNKTWLRRRNTDVFEAANSSTSEEYLPPCEDINAPDLYIPTMLLVTYILLGSLVRGTRGEFTPEIMGSMASSCLAAIVLQVLLVKLGLFLIGSKEGAWLDLVAYSGYQFVGLVFATVIGLIFHILISPRIGSILSSVLLFYSASMMALFLMRTYRRVIHTTQVKSHGTVSGPYAKLDSRKNYFLLATAILQYPLFWILRIRM</sequence>
<feature type="transmembrane region" description="Helical" evidence="9">
    <location>
        <begin position="317"/>
        <end position="335"/>
    </location>
</feature>
<feature type="compositionally biased region" description="Low complexity" evidence="10">
    <location>
        <begin position="1"/>
        <end position="12"/>
    </location>
</feature>
<evidence type="ECO:0000256" key="9">
    <source>
        <dbReference type="RuleBase" id="RU368073"/>
    </source>
</evidence>
<evidence type="ECO:0000313" key="12">
    <source>
        <dbReference type="Proteomes" id="UP001300502"/>
    </source>
</evidence>
<dbReference type="Pfam" id="PF03878">
    <property type="entry name" value="YIF1"/>
    <property type="match status" value="1"/>
</dbReference>
<keyword evidence="12" id="KW-1185">Reference proteome</keyword>
<dbReference type="GO" id="GO:0006888">
    <property type="term" value="P:endoplasmic reticulum to Golgi vesicle-mediated transport"/>
    <property type="evidence" value="ECO:0007669"/>
    <property type="project" value="UniProtKB-UniRule"/>
</dbReference>
<comment type="function">
    <text evidence="9">Has a role in transport between endoplasmic reticulum and Golgi.</text>
</comment>
<name>A0AAV9IJU5_9RHOD</name>
<accession>A0AAV9IJU5</accession>
<keyword evidence="5 9" id="KW-0653">Protein transport</keyword>
<evidence type="ECO:0000313" key="11">
    <source>
        <dbReference type="EMBL" id="KAK4527770.1"/>
    </source>
</evidence>
<keyword evidence="8 9" id="KW-0472">Membrane</keyword>
<dbReference type="GO" id="GO:0005789">
    <property type="term" value="C:endoplasmic reticulum membrane"/>
    <property type="evidence" value="ECO:0007669"/>
    <property type="project" value="UniProtKB-SubCell"/>
</dbReference>
<dbReference type="GO" id="GO:0015031">
    <property type="term" value="P:protein transport"/>
    <property type="evidence" value="ECO:0007669"/>
    <property type="project" value="UniProtKB-KW"/>
</dbReference>
<evidence type="ECO:0000256" key="10">
    <source>
        <dbReference type="SAM" id="MobiDB-lite"/>
    </source>
</evidence>
<dbReference type="InterPro" id="IPR005578">
    <property type="entry name" value="Yif1_fam"/>
</dbReference>
<evidence type="ECO:0000256" key="3">
    <source>
        <dbReference type="ARBA" id="ARBA00022692"/>
    </source>
</evidence>
<dbReference type="EMBL" id="JANCYU010000055">
    <property type="protein sequence ID" value="KAK4527770.1"/>
    <property type="molecule type" value="Genomic_DNA"/>
</dbReference>
<protein>
    <recommendedName>
        <fullName evidence="9">Protein YIF1</fullName>
    </recommendedName>
</protein>
<keyword evidence="2 9" id="KW-0813">Transport</keyword>
<keyword evidence="6 9" id="KW-1133">Transmembrane helix</keyword>
<evidence type="ECO:0000256" key="1">
    <source>
        <dbReference type="ARBA" id="ARBA00009727"/>
    </source>
</evidence>
<dbReference type="PANTHER" id="PTHR14083:SF0">
    <property type="entry name" value="YIP1D-INTERACTING FACTOR 1, ISOFORM C"/>
    <property type="match status" value="1"/>
</dbReference>
<dbReference type="GO" id="GO:0005793">
    <property type="term" value="C:endoplasmic reticulum-Golgi intermediate compartment"/>
    <property type="evidence" value="ECO:0007669"/>
    <property type="project" value="UniProtKB-UniRule"/>
</dbReference>
<feature type="transmembrane region" description="Helical" evidence="9">
    <location>
        <begin position="366"/>
        <end position="382"/>
    </location>
</feature>
<keyword evidence="4 9" id="KW-0256">Endoplasmic reticulum</keyword>
<reference evidence="11 12" key="1">
    <citation type="submission" date="2022-07" db="EMBL/GenBank/DDBJ databases">
        <title>Genome-wide signatures of adaptation to extreme environments.</title>
        <authorList>
            <person name="Cho C.H."/>
            <person name="Yoon H.S."/>
        </authorList>
    </citation>
    <scope>NUCLEOTIDE SEQUENCE [LARGE SCALE GENOMIC DNA]</scope>
    <source>
        <strain evidence="11 12">108.79 E11</strain>
    </source>
</reference>
<proteinExistence type="inferred from homology"/>
<dbReference type="PANTHER" id="PTHR14083">
    <property type="entry name" value="YIP1 INTERACTING FACTOR HOMOLOG YIF1 PROTEIN"/>
    <property type="match status" value="1"/>
</dbReference>
<dbReference type="Proteomes" id="UP001300502">
    <property type="component" value="Unassembled WGS sequence"/>
</dbReference>
<feature type="region of interest" description="Disordered" evidence="10">
    <location>
        <begin position="1"/>
        <end position="29"/>
    </location>
</feature>
<keyword evidence="7 9" id="KW-0333">Golgi apparatus</keyword>
<comment type="similarity">
    <text evidence="1 9">Belongs to the YIF1 family.</text>
</comment>
<evidence type="ECO:0000256" key="2">
    <source>
        <dbReference type="ARBA" id="ARBA00022448"/>
    </source>
</evidence>
<gene>
    <name evidence="11" type="ORF">GAYE_SCF43G5698</name>
</gene>